<feature type="signal peptide" evidence="6">
    <location>
        <begin position="1"/>
        <end position="22"/>
    </location>
</feature>
<evidence type="ECO:0000256" key="1">
    <source>
        <dbReference type="ARBA" id="ARBA00001974"/>
    </source>
</evidence>
<keyword evidence="9" id="KW-1185">Reference proteome</keyword>
<evidence type="ECO:0000313" key="8">
    <source>
        <dbReference type="EMBL" id="KAG9231662.1"/>
    </source>
</evidence>
<dbReference type="GO" id="GO:0016491">
    <property type="term" value="F:oxidoreductase activity"/>
    <property type="evidence" value="ECO:0007669"/>
    <property type="project" value="UniProtKB-KW"/>
</dbReference>
<evidence type="ECO:0000256" key="2">
    <source>
        <dbReference type="ARBA" id="ARBA00005466"/>
    </source>
</evidence>
<dbReference type="Proteomes" id="UP000824998">
    <property type="component" value="Unassembled WGS sequence"/>
</dbReference>
<sequence length="498" mass="53610">MSFSLGVTLATAASLFFSGVAAGTLNRRDDVRAVFTKSHWSSATTISFPGSDSFDAKTERWNAFDPPTYAVAVSPGSQSDLVKVVKLATAHSIPFLATGGRHGYTTTLGALDNGLAIDLSNFNSVKVNKRAATLTIGGAVRFRDIYDPVFEAGFEIQMGTCSCPGMVGVTLGGGVGPWGGVHGLLIDALLSLRVVTASGRVVHVSAKSNPDLFWAFRGAGANFGIVVSATYRLQKQVNRGQILVADMLFPAEKNVSYFNLLEAYNRKVPKGISISSFVLYNTTIGQAQIAASWAYIGPEHEGRKAFAPVFALKPISTNIQTFPWNKVITSGSGGIDAYICQPGLNHNIYEVNARKISSATYKSAFSKISAFYKNNPTARGSDILISIYANQAALAVPDSATAYAYRDTVAYNDIQFSWSGSNSTLEAITTALGRQLRSEFAATSGYSDLAVYLNSAHGDETLKQKYGTRKLPRLAALKKTWDPDRVFRYNNALPTRYP</sequence>
<proteinExistence type="inferred from homology"/>
<evidence type="ECO:0000313" key="9">
    <source>
        <dbReference type="Proteomes" id="UP000824998"/>
    </source>
</evidence>
<name>A0A9P7YEE1_9HELO</name>
<dbReference type="InterPro" id="IPR006094">
    <property type="entry name" value="Oxid_FAD_bind_N"/>
</dbReference>
<evidence type="ECO:0000256" key="4">
    <source>
        <dbReference type="ARBA" id="ARBA00022827"/>
    </source>
</evidence>
<evidence type="ECO:0000256" key="6">
    <source>
        <dbReference type="SAM" id="SignalP"/>
    </source>
</evidence>
<dbReference type="PANTHER" id="PTHR42973:SF9">
    <property type="entry name" value="FAD-BINDING PCMH-TYPE DOMAIN-CONTAINING PROTEIN-RELATED"/>
    <property type="match status" value="1"/>
</dbReference>
<evidence type="ECO:0000256" key="3">
    <source>
        <dbReference type="ARBA" id="ARBA00022630"/>
    </source>
</evidence>
<dbReference type="InterPro" id="IPR050416">
    <property type="entry name" value="FAD-linked_Oxidoreductase"/>
</dbReference>
<dbReference type="Gene3D" id="3.30.465.10">
    <property type="match status" value="1"/>
</dbReference>
<dbReference type="InterPro" id="IPR016169">
    <property type="entry name" value="FAD-bd_PCMH_sub2"/>
</dbReference>
<dbReference type="Gene3D" id="3.40.462.20">
    <property type="match status" value="1"/>
</dbReference>
<dbReference type="OrthoDB" id="415825at2759"/>
<evidence type="ECO:0000259" key="7">
    <source>
        <dbReference type="PROSITE" id="PS51387"/>
    </source>
</evidence>
<dbReference type="AlphaFoldDB" id="A0A9P7YEE1"/>
<evidence type="ECO:0000256" key="5">
    <source>
        <dbReference type="ARBA" id="ARBA00023002"/>
    </source>
</evidence>
<dbReference type="PROSITE" id="PS51387">
    <property type="entry name" value="FAD_PCMH"/>
    <property type="match status" value="1"/>
</dbReference>
<dbReference type="EMBL" id="MU251588">
    <property type="protein sequence ID" value="KAG9231662.1"/>
    <property type="molecule type" value="Genomic_DNA"/>
</dbReference>
<gene>
    <name evidence="8" type="ORF">BJ875DRAFT_516483</name>
</gene>
<feature type="chain" id="PRO_5040472510" description="FAD-binding PCMH-type domain-containing protein" evidence="6">
    <location>
        <begin position="23"/>
        <end position="498"/>
    </location>
</feature>
<organism evidence="8 9">
    <name type="scientific">Amylocarpus encephaloides</name>
    <dbReference type="NCBI Taxonomy" id="45428"/>
    <lineage>
        <taxon>Eukaryota</taxon>
        <taxon>Fungi</taxon>
        <taxon>Dikarya</taxon>
        <taxon>Ascomycota</taxon>
        <taxon>Pezizomycotina</taxon>
        <taxon>Leotiomycetes</taxon>
        <taxon>Helotiales</taxon>
        <taxon>Helotiales incertae sedis</taxon>
        <taxon>Amylocarpus</taxon>
    </lineage>
</organism>
<keyword evidence="4" id="KW-0274">FAD</keyword>
<comment type="similarity">
    <text evidence="2">Belongs to the oxygen-dependent FAD-linked oxidoreductase family.</text>
</comment>
<dbReference type="Pfam" id="PF08031">
    <property type="entry name" value="BBE"/>
    <property type="match status" value="1"/>
</dbReference>
<accession>A0A9P7YEE1</accession>
<keyword evidence="3" id="KW-0285">Flavoprotein</keyword>
<dbReference type="Pfam" id="PF01565">
    <property type="entry name" value="FAD_binding_4"/>
    <property type="match status" value="1"/>
</dbReference>
<protein>
    <recommendedName>
        <fullName evidence="7">FAD-binding PCMH-type domain-containing protein</fullName>
    </recommendedName>
</protein>
<dbReference type="InterPro" id="IPR012951">
    <property type="entry name" value="BBE"/>
</dbReference>
<comment type="cofactor">
    <cofactor evidence="1">
        <name>FAD</name>
        <dbReference type="ChEBI" id="CHEBI:57692"/>
    </cofactor>
</comment>
<dbReference type="GO" id="GO:0071949">
    <property type="term" value="F:FAD binding"/>
    <property type="evidence" value="ECO:0007669"/>
    <property type="project" value="InterPro"/>
</dbReference>
<dbReference type="PANTHER" id="PTHR42973">
    <property type="entry name" value="BINDING OXIDOREDUCTASE, PUTATIVE (AFU_ORTHOLOGUE AFUA_1G17690)-RELATED"/>
    <property type="match status" value="1"/>
</dbReference>
<reference evidence="8" key="1">
    <citation type="journal article" date="2021" name="IMA Fungus">
        <title>Genomic characterization of three marine fungi, including Emericellopsis atlantica sp. nov. with signatures of a generalist lifestyle and marine biomass degradation.</title>
        <authorList>
            <person name="Hagestad O.C."/>
            <person name="Hou L."/>
            <person name="Andersen J.H."/>
            <person name="Hansen E.H."/>
            <person name="Altermark B."/>
            <person name="Li C."/>
            <person name="Kuhnert E."/>
            <person name="Cox R.J."/>
            <person name="Crous P.W."/>
            <person name="Spatafora J.W."/>
            <person name="Lail K."/>
            <person name="Amirebrahimi M."/>
            <person name="Lipzen A."/>
            <person name="Pangilinan J."/>
            <person name="Andreopoulos W."/>
            <person name="Hayes R.D."/>
            <person name="Ng V."/>
            <person name="Grigoriev I.V."/>
            <person name="Jackson S.A."/>
            <person name="Sutton T.D.S."/>
            <person name="Dobson A.D.W."/>
            <person name="Rama T."/>
        </authorList>
    </citation>
    <scope>NUCLEOTIDE SEQUENCE</scope>
    <source>
        <strain evidence="8">TRa018bII</strain>
    </source>
</reference>
<keyword evidence="5" id="KW-0560">Oxidoreductase</keyword>
<dbReference type="InterPro" id="IPR016166">
    <property type="entry name" value="FAD-bd_PCMH"/>
</dbReference>
<dbReference type="InterPro" id="IPR036318">
    <property type="entry name" value="FAD-bd_PCMH-like_sf"/>
</dbReference>
<keyword evidence="6" id="KW-0732">Signal</keyword>
<feature type="domain" description="FAD-binding PCMH-type" evidence="7">
    <location>
        <begin position="64"/>
        <end position="236"/>
    </location>
</feature>
<dbReference type="SUPFAM" id="SSF56176">
    <property type="entry name" value="FAD-binding/transporter-associated domain-like"/>
    <property type="match status" value="1"/>
</dbReference>
<comment type="caution">
    <text evidence="8">The sequence shown here is derived from an EMBL/GenBank/DDBJ whole genome shotgun (WGS) entry which is preliminary data.</text>
</comment>